<dbReference type="GO" id="GO:0005524">
    <property type="term" value="F:ATP binding"/>
    <property type="evidence" value="ECO:0007669"/>
    <property type="project" value="InterPro"/>
</dbReference>
<dbReference type="PANTHER" id="PTHR44329">
    <property type="entry name" value="SERINE/THREONINE-PROTEIN KINASE TNNI3K-RELATED"/>
    <property type="match status" value="1"/>
</dbReference>
<comment type="caution">
    <text evidence="4">The sequence shown here is derived from an EMBL/GenBank/DDBJ whole genome shotgun (WGS) entry which is preliminary data.</text>
</comment>
<feature type="region of interest" description="Disordered" evidence="1">
    <location>
        <begin position="410"/>
        <end position="432"/>
    </location>
</feature>
<dbReference type="Pfam" id="PF07714">
    <property type="entry name" value="PK_Tyr_Ser-Thr"/>
    <property type="match status" value="1"/>
</dbReference>
<dbReference type="Proteomes" id="UP000612055">
    <property type="component" value="Unassembled WGS sequence"/>
</dbReference>
<feature type="compositionally biased region" description="Polar residues" evidence="1">
    <location>
        <begin position="415"/>
        <end position="425"/>
    </location>
</feature>
<sequence length="843" mass="87419">MALTAADFDGLASAIPLEIWGQVTVRGSPELAYWPQLSLGAQKKMVLRNGSVLQFTGLVVESPQGDSALRAPSLQILATTPPGETGALVMGPNAAMLLAVCFPATVQSTNMAITARAPPDGKPQNFTSPHPWPNCVNSTSAPAAQRCYPLVSRAYDLTVAGMTNAVLGSPGTLSPTNYNWAMNDTFYFCRFTVPMDCIQRDGPIACMLATIRAVNGSANASLQPALPGARAAVGGAALTGASGGISGGISGDSSGDSSSDSSGGISPGERSGIIAGTVVGGVIVLAGAVLTVWWLRQRSRRPAGTVAASKLSESEKPEDALSSATACGSPGGMDGADLMMVDSVQQKPPLWPTGGDMGALSLVTRHTPHHPGLDLNVIIESAPDSRPLGSEGRAASQGLGQAYKPLSADFPHSGILSQGSSQTLSPEPAAAADSESQRLTLLGVCRGKGACGRVVEGLYQGQRVAVKLLDTGLVMLARGTGPGGPAAVNAGAGAGAGLGSADAPQQQPQSGAELARKSPTLLVLEPESGPGPEALSIDQQDMTGVRPGLASLDSPLRSTAVGAAGNKRGTRMAVAPLQMIDGGALSTQDGGPLRLCIADLLRESDVGESYSKLEESLVREVEVLSRIHHPNCVKLLAANLGPPQPCLVMELMDTSLDRMLYGSGGPPVLLPLDKVLHIALQIAQALAYLHPTIIHRDLKPGNVLISDVASPTPVVKLTDFGLSRLQETVLVTARVTVGTAPYMAPECLNALNCVVSHHADIYSFAVLMYEMLAGVRPWEGANIVQIACAVNEQRKRPPLDALPPARCPRALRTLVDACWDQVPERRPAACEIAKELMLIRQKM</sequence>
<keyword evidence="2" id="KW-0812">Transmembrane</keyword>
<keyword evidence="2" id="KW-1133">Transmembrane helix</keyword>
<dbReference type="Gene3D" id="1.10.510.10">
    <property type="entry name" value="Transferase(Phosphotransferase) domain 1"/>
    <property type="match status" value="1"/>
</dbReference>
<feature type="domain" description="Protein kinase" evidence="3">
    <location>
        <begin position="440"/>
        <end position="838"/>
    </location>
</feature>
<dbReference type="InterPro" id="IPR011009">
    <property type="entry name" value="Kinase-like_dom_sf"/>
</dbReference>
<proteinExistence type="predicted"/>
<feature type="region of interest" description="Disordered" evidence="1">
    <location>
        <begin position="248"/>
        <end position="267"/>
    </location>
</feature>
<dbReference type="InterPro" id="IPR008271">
    <property type="entry name" value="Ser/Thr_kinase_AS"/>
</dbReference>
<name>A0A835XVS7_9CHLO</name>
<keyword evidence="2" id="KW-0472">Membrane</keyword>
<organism evidence="4 5">
    <name type="scientific">Edaphochlamys debaryana</name>
    <dbReference type="NCBI Taxonomy" id="47281"/>
    <lineage>
        <taxon>Eukaryota</taxon>
        <taxon>Viridiplantae</taxon>
        <taxon>Chlorophyta</taxon>
        <taxon>core chlorophytes</taxon>
        <taxon>Chlorophyceae</taxon>
        <taxon>CS clade</taxon>
        <taxon>Chlamydomonadales</taxon>
        <taxon>Chlamydomonadales incertae sedis</taxon>
        <taxon>Edaphochlamys</taxon>
    </lineage>
</organism>
<keyword evidence="5" id="KW-1185">Reference proteome</keyword>
<dbReference type="OrthoDB" id="541905at2759"/>
<dbReference type="PROSITE" id="PS00108">
    <property type="entry name" value="PROTEIN_KINASE_ST"/>
    <property type="match status" value="1"/>
</dbReference>
<accession>A0A835XVS7</accession>
<dbReference type="GO" id="GO:0004674">
    <property type="term" value="F:protein serine/threonine kinase activity"/>
    <property type="evidence" value="ECO:0007669"/>
    <property type="project" value="TreeGrafter"/>
</dbReference>
<dbReference type="SUPFAM" id="SSF56112">
    <property type="entry name" value="Protein kinase-like (PK-like)"/>
    <property type="match status" value="1"/>
</dbReference>
<dbReference type="CDD" id="cd12087">
    <property type="entry name" value="TM_EGFR-like"/>
    <property type="match status" value="1"/>
</dbReference>
<feature type="transmembrane region" description="Helical" evidence="2">
    <location>
        <begin position="273"/>
        <end position="295"/>
    </location>
</feature>
<dbReference type="SMART" id="SM00220">
    <property type="entry name" value="S_TKc"/>
    <property type="match status" value="1"/>
</dbReference>
<evidence type="ECO:0000256" key="2">
    <source>
        <dbReference type="SAM" id="Phobius"/>
    </source>
</evidence>
<feature type="region of interest" description="Disordered" evidence="1">
    <location>
        <begin position="304"/>
        <end position="326"/>
    </location>
</feature>
<dbReference type="InterPro" id="IPR000719">
    <property type="entry name" value="Prot_kinase_dom"/>
</dbReference>
<protein>
    <recommendedName>
        <fullName evidence="3">Protein kinase domain-containing protein</fullName>
    </recommendedName>
</protein>
<feature type="compositionally biased region" description="Low complexity" evidence="1">
    <location>
        <begin position="251"/>
        <end position="264"/>
    </location>
</feature>
<dbReference type="PROSITE" id="PS50011">
    <property type="entry name" value="PROTEIN_KINASE_DOM"/>
    <property type="match status" value="1"/>
</dbReference>
<dbReference type="EMBL" id="JAEHOE010000093">
    <property type="protein sequence ID" value="KAG2487730.1"/>
    <property type="molecule type" value="Genomic_DNA"/>
</dbReference>
<evidence type="ECO:0000256" key="1">
    <source>
        <dbReference type="SAM" id="MobiDB-lite"/>
    </source>
</evidence>
<evidence type="ECO:0000313" key="4">
    <source>
        <dbReference type="EMBL" id="KAG2487730.1"/>
    </source>
</evidence>
<evidence type="ECO:0000313" key="5">
    <source>
        <dbReference type="Proteomes" id="UP000612055"/>
    </source>
</evidence>
<dbReference type="InterPro" id="IPR001245">
    <property type="entry name" value="Ser-Thr/Tyr_kinase_cat_dom"/>
</dbReference>
<dbReference type="PANTHER" id="PTHR44329:SF214">
    <property type="entry name" value="PROTEIN KINASE DOMAIN-CONTAINING PROTEIN"/>
    <property type="match status" value="1"/>
</dbReference>
<dbReference type="AlphaFoldDB" id="A0A835XVS7"/>
<dbReference type="InterPro" id="IPR051681">
    <property type="entry name" value="Ser/Thr_Kinases-Pseudokinases"/>
</dbReference>
<evidence type="ECO:0000259" key="3">
    <source>
        <dbReference type="PROSITE" id="PS50011"/>
    </source>
</evidence>
<reference evidence="4" key="1">
    <citation type="journal article" date="2020" name="bioRxiv">
        <title>Comparative genomics of Chlamydomonas.</title>
        <authorList>
            <person name="Craig R.J."/>
            <person name="Hasan A.R."/>
            <person name="Ness R.W."/>
            <person name="Keightley P.D."/>
        </authorList>
    </citation>
    <scope>NUCLEOTIDE SEQUENCE</scope>
    <source>
        <strain evidence="4">CCAP 11/70</strain>
    </source>
</reference>
<gene>
    <name evidence="4" type="ORF">HYH03_013729</name>
</gene>